<evidence type="ECO:0000313" key="2">
    <source>
        <dbReference type="EMBL" id="SLM34407.1"/>
    </source>
</evidence>
<sequence>MRRRAVYRPITRLQSPSPVRGHDSSAGSWISSPLPSRKENKDDLLMLLQGLKEDFDPGTSDPRSGSTIPERVQGSRDGNTTTRSQTLSRSPLIDSQLRSARDRHRMPKARPSKQLPPSSQKLQKNPYAQALASPIRNCFVTGIRLPDHFHLRTELTLHPETGAPWQLPQDLARSLGDVENKESSGVSTPSANANAVPLTTTSNPSFKGVSLSHAGAHILAQHRCLSQVSVMKRREYLGSLPKPWKDSFGMEAKRIVWREDMATFVLELLRQKVMKQLAWLVSNSSGYVVRCYGGYKQIADSHQAAAALWLGHARVTAVVPNTAEGVDSNGTASTESEMDLKGSMQPPSPYAMAEYAGRCIPIYNLQTLLGEKHVLNLRESHEIYGGEITVIKDKNATLYVQTRLWQLMAYLARSVD</sequence>
<feature type="compositionally biased region" description="Polar residues" evidence="1">
    <location>
        <begin position="76"/>
        <end position="89"/>
    </location>
</feature>
<feature type="compositionally biased region" description="Polar residues" evidence="1">
    <location>
        <begin position="25"/>
        <end position="34"/>
    </location>
</feature>
<dbReference type="Proteomes" id="UP000192927">
    <property type="component" value="Unassembled WGS sequence"/>
</dbReference>
<dbReference type="AlphaFoldDB" id="A0A1W5CU76"/>
<feature type="region of interest" description="Disordered" evidence="1">
    <location>
        <begin position="1"/>
        <end position="124"/>
    </location>
</feature>
<organism evidence="2 3">
    <name type="scientific">Lasallia pustulata</name>
    <dbReference type="NCBI Taxonomy" id="136370"/>
    <lineage>
        <taxon>Eukaryota</taxon>
        <taxon>Fungi</taxon>
        <taxon>Dikarya</taxon>
        <taxon>Ascomycota</taxon>
        <taxon>Pezizomycotina</taxon>
        <taxon>Lecanoromycetes</taxon>
        <taxon>OSLEUM clade</taxon>
        <taxon>Umbilicariomycetidae</taxon>
        <taxon>Umbilicariales</taxon>
        <taxon>Umbilicariaceae</taxon>
        <taxon>Lasallia</taxon>
    </lineage>
</organism>
<feature type="region of interest" description="Disordered" evidence="1">
    <location>
        <begin position="324"/>
        <end position="343"/>
    </location>
</feature>
<dbReference type="EMBL" id="FWEW01000275">
    <property type="protein sequence ID" value="SLM34407.1"/>
    <property type="molecule type" value="Genomic_DNA"/>
</dbReference>
<accession>A0A1W5CU76</accession>
<evidence type="ECO:0000256" key="1">
    <source>
        <dbReference type="SAM" id="MobiDB-lite"/>
    </source>
</evidence>
<protein>
    <submittedName>
        <fullName evidence="2">Uncharacterized protein</fullName>
    </submittedName>
</protein>
<name>A0A1W5CU76_9LECA</name>
<proteinExistence type="predicted"/>
<keyword evidence="3" id="KW-1185">Reference proteome</keyword>
<feature type="compositionally biased region" description="Basic residues" evidence="1">
    <location>
        <begin position="101"/>
        <end position="111"/>
    </location>
</feature>
<reference evidence="3" key="1">
    <citation type="submission" date="2017-03" db="EMBL/GenBank/DDBJ databases">
        <authorList>
            <person name="Sharma R."/>
            <person name="Thines M."/>
        </authorList>
    </citation>
    <scope>NUCLEOTIDE SEQUENCE [LARGE SCALE GENOMIC DNA]</scope>
</reference>
<evidence type="ECO:0000313" key="3">
    <source>
        <dbReference type="Proteomes" id="UP000192927"/>
    </source>
</evidence>